<feature type="compositionally biased region" description="Low complexity" evidence="1">
    <location>
        <begin position="87"/>
        <end position="100"/>
    </location>
</feature>
<evidence type="ECO:0000313" key="3">
    <source>
        <dbReference type="EMBL" id="KAK9760732.1"/>
    </source>
</evidence>
<feature type="region of interest" description="Disordered" evidence="1">
    <location>
        <begin position="373"/>
        <end position="420"/>
    </location>
</feature>
<keyword evidence="2" id="KW-0812">Transmembrane</keyword>
<feature type="region of interest" description="Disordered" evidence="1">
    <location>
        <begin position="60"/>
        <end position="142"/>
    </location>
</feature>
<reference evidence="3 4" key="1">
    <citation type="submission" date="2023-04" db="EMBL/GenBank/DDBJ databases">
        <title>Genome of Basidiobolus ranarum AG-B5.</title>
        <authorList>
            <person name="Stajich J.E."/>
            <person name="Carter-House D."/>
            <person name="Gryganskyi A."/>
        </authorList>
    </citation>
    <scope>NUCLEOTIDE SEQUENCE [LARGE SCALE GENOMIC DNA]</scope>
    <source>
        <strain evidence="3 4">AG-B5</strain>
    </source>
</reference>
<dbReference type="EMBL" id="JASJQH010001848">
    <property type="protein sequence ID" value="KAK9760732.1"/>
    <property type="molecule type" value="Genomic_DNA"/>
</dbReference>
<comment type="caution">
    <text evidence="3">The sequence shown here is derived from an EMBL/GenBank/DDBJ whole genome shotgun (WGS) entry which is preliminary data.</text>
</comment>
<gene>
    <name evidence="3" type="ORF">K7432_014929</name>
</gene>
<protein>
    <submittedName>
        <fullName evidence="3">Uncharacterized protein</fullName>
    </submittedName>
</protein>
<evidence type="ECO:0000256" key="1">
    <source>
        <dbReference type="SAM" id="MobiDB-lite"/>
    </source>
</evidence>
<name>A0ABR2WGS3_9FUNG</name>
<feature type="compositionally biased region" description="Polar residues" evidence="1">
    <location>
        <begin position="60"/>
        <end position="79"/>
    </location>
</feature>
<keyword evidence="4" id="KW-1185">Reference proteome</keyword>
<accession>A0ABR2WGS3</accession>
<keyword evidence="2" id="KW-1133">Transmembrane helix</keyword>
<proteinExistence type="predicted"/>
<dbReference type="Proteomes" id="UP001479436">
    <property type="component" value="Unassembled WGS sequence"/>
</dbReference>
<feature type="region of interest" description="Disordered" evidence="1">
    <location>
        <begin position="330"/>
        <end position="356"/>
    </location>
</feature>
<evidence type="ECO:0000313" key="4">
    <source>
        <dbReference type="Proteomes" id="UP001479436"/>
    </source>
</evidence>
<feature type="compositionally biased region" description="Polar residues" evidence="1">
    <location>
        <begin position="330"/>
        <end position="351"/>
    </location>
</feature>
<keyword evidence="2" id="KW-0472">Membrane</keyword>
<feature type="transmembrane region" description="Helical" evidence="2">
    <location>
        <begin position="12"/>
        <end position="29"/>
    </location>
</feature>
<evidence type="ECO:0000256" key="2">
    <source>
        <dbReference type="SAM" id="Phobius"/>
    </source>
</evidence>
<sequence>MLGILSLKNSFVSGMTLIPLLGCTIYFIYHCRSTYRDHTKYVPLDALYEREEAIEKMHSCTYQASSPDNSQPVKSSTSEGDGKQKGVTSTSLPSVSKSISPPVPTDENTVVASKESRFKATDSSIPGISLPKRRKHHPGPLTECSVAGTYPSLSDGSFSYKHFEYDPKSPVKQKLIKIQHQIFSTPLLSLLWQPTDAHEKLIDKHIDPKEVLATAVLPNREICQDDTNPFETYLHPDLIRPLPRFLWLPQNPFRHLYALDSEMRDLDMAITSSTFVPSTLGGDSSLGFGDRAMATTRRNRPSREAHTANRLPFLFNSVRSMASKSLAPQSSFEVSKFQTDPSEVSGSTASARSRPASGLMDLIRSFTSKVTLEEENMGGSRSISMAEFPDQYNDGPLSEYGSRVDEEYSPRSSISSGRSE</sequence>
<feature type="compositionally biased region" description="Low complexity" evidence="1">
    <location>
        <begin position="410"/>
        <end position="420"/>
    </location>
</feature>
<organism evidence="3 4">
    <name type="scientific">Basidiobolus ranarum</name>
    <dbReference type="NCBI Taxonomy" id="34480"/>
    <lineage>
        <taxon>Eukaryota</taxon>
        <taxon>Fungi</taxon>
        <taxon>Fungi incertae sedis</taxon>
        <taxon>Zoopagomycota</taxon>
        <taxon>Entomophthoromycotina</taxon>
        <taxon>Basidiobolomycetes</taxon>
        <taxon>Basidiobolales</taxon>
        <taxon>Basidiobolaceae</taxon>
        <taxon>Basidiobolus</taxon>
    </lineage>
</organism>